<keyword evidence="7 12" id="KW-0220">Diaminopimelate biosynthesis</keyword>
<keyword evidence="9 12" id="KW-0456">Lyase</keyword>
<feature type="binding site" evidence="12">
    <location>
        <position position="47"/>
    </location>
    <ligand>
        <name>pyruvate</name>
        <dbReference type="ChEBI" id="CHEBI:15361"/>
    </ligand>
</feature>
<dbReference type="InterPro" id="IPR005263">
    <property type="entry name" value="DapA"/>
</dbReference>
<dbReference type="EMBL" id="JAQSVD010000002">
    <property type="protein sequence ID" value="MDE1469837.1"/>
    <property type="molecule type" value="Genomic_DNA"/>
</dbReference>
<reference evidence="14 15" key="1">
    <citation type="submission" date="2023-02" db="EMBL/GenBank/DDBJ databases">
        <title>Comparative genome analysis of Eubacterium limosum species.</title>
        <authorList>
            <person name="Bak J.E."/>
        </authorList>
    </citation>
    <scope>NUCLEOTIDE SEQUENCE [LARGE SCALE GENOMIC DNA]</scope>
    <source>
        <strain evidence="14 15">KGMB01548</strain>
    </source>
</reference>
<dbReference type="RefSeq" id="WP_227207649.1">
    <property type="nucleotide sequence ID" value="NZ_JAJCLO010000008.1"/>
</dbReference>
<comment type="function">
    <text evidence="1 12">Catalyzes the condensation of (S)-aspartate-beta-semialdehyde [(S)-ASA] and pyruvate to 4-hydroxy-tetrahydrodipicolinate (HTPA).</text>
</comment>
<dbReference type="SMART" id="SM01130">
    <property type="entry name" value="DHDPS"/>
    <property type="match status" value="1"/>
</dbReference>
<dbReference type="PROSITE" id="PS00666">
    <property type="entry name" value="DHDPS_2"/>
    <property type="match status" value="1"/>
</dbReference>
<gene>
    <name evidence="12 14" type="primary">dapA</name>
    <name evidence="14" type="ORF">PTZ04_06155</name>
</gene>
<comment type="caution">
    <text evidence="14">The sequence shown here is derived from an EMBL/GenBank/DDBJ whole genome shotgun (WGS) entry which is preliminary data.</text>
</comment>
<organism evidence="14 15">
    <name type="scientific">Eubacterium limosum</name>
    <dbReference type="NCBI Taxonomy" id="1736"/>
    <lineage>
        <taxon>Bacteria</taxon>
        <taxon>Bacillati</taxon>
        <taxon>Bacillota</taxon>
        <taxon>Clostridia</taxon>
        <taxon>Eubacteriales</taxon>
        <taxon>Eubacteriaceae</taxon>
        <taxon>Eubacterium</taxon>
    </lineage>
</organism>
<evidence type="ECO:0000256" key="9">
    <source>
        <dbReference type="ARBA" id="ARBA00023239"/>
    </source>
</evidence>
<dbReference type="NCBIfam" id="TIGR00674">
    <property type="entry name" value="dapA"/>
    <property type="match status" value="1"/>
</dbReference>
<proteinExistence type="inferred from homology"/>
<feature type="binding site" evidence="12">
    <location>
        <position position="205"/>
    </location>
    <ligand>
        <name>pyruvate</name>
        <dbReference type="ChEBI" id="CHEBI:15361"/>
    </ligand>
</feature>
<comment type="pathway">
    <text evidence="2 12">Amino-acid biosynthesis; L-lysine biosynthesis via DAP pathway; (S)-tetrahydrodipicolinate from L-aspartate: step 3/4.</text>
</comment>
<dbReference type="Gene3D" id="3.20.20.70">
    <property type="entry name" value="Aldolase class I"/>
    <property type="match status" value="1"/>
</dbReference>
<accession>A0ABT5UQN0</accession>
<keyword evidence="5 12" id="KW-0963">Cytoplasm</keyword>
<dbReference type="PANTHER" id="PTHR12128">
    <property type="entry name" value="DIHYDRODIPICOLINATE SYNTHASE"/>
    <property type="match status" value="1"/>
</dbReference>
<feature type="active site" description="Proton donor/acceptor" evidence="12">
    <location>
        <position position="135"/>
    </location>
</feature>
<feature type="site" description="Part of a proton relay during catalysis" evidence="12">
    <location>
        <position position="46"/>
    </location>
</feature>
<comment type="subunit">
    <text evidence="12">Homotetramer; dimer of dimers.</text>
</comment>
<sequence length="293" mass="32030">MSTIFTGSCVALVTPFRDNKIDFDRFRELIDWHIENGTDAILVAGTTGETSTLTDQEHLDLLRVAGEHIAGRVPYIAGTGSNDTAYSIMLSKYAEEQGADAVLVINPYYNKSTQKGIYVHIKAIADAIKVPIIVYNVPSRTGANINVSTMQKLAEIPNVQAVKEASGDISQITEIARTCGDKLDVYSGNDDQTLPILSVGGKGIISVSANIIPRDMHDLVATFMDGDVDKARKMQFDTNLINLAMFYETNPIPVKTAMRLLGTDTGEMRLPLVEMEEANEARLVEALKEYGLL</sequence>
<protein>
    <recommendedName>
        <fullName evidence="4 12">4-hydroxy-tetrahydrodipicolinate synthase</fullName>
        <shortName evidence="12">HTPA synthase</shortName>
        <ecNumber evidence="4 12">4.3.3.7</ecNumber>
    </recommendedName>
</protein>
<evidence type="ECO:0000256" key="4">
    <source>
        <dbReference type="ARBA" id="ARBA00012086"/>
    </source>
</evidence>
<dbReference type="PANTHER" id="PTHR12128:SF66">
    <property type="entry name" value="4-HYDROXY-2-OXOGLUTARATE ALDOLASE, MITOCHONDRIAL"/>
    <property type="match status" value="1"/>
</dbReference>
<evidence type="ECO:0000256" key="11">
    <source>
        <dbReference type="ARBA" id="ARBA00047836"/>
    </source>
</evidence>
<evidence type="ECO:0000256" key="5">
    <source>
        <dbReference type="ARBA" id="ARBA00022490"/>
    </source>
</evidence>
<evidence type="ECO:0000313" key="15">
    <source>
        <dbReference type="Proteomes" id="UP001215087"/>
    </source>
</evidence>
<dbReference type="CDD" id="cd00950">
    <property type="entry name" value="DHDPS"/>
    <property type="match status" value="1"/>
</dbReference>
<comment type="caution">
    <text evidence="12">Was originally thought to be a dihydrodipicolinate synthase (DHDPS), catalyzing the condensation of (S)-aspartate-beta-semialdehyde [(S)-ASA] and pyruvate to dihydrodipicolinate (DHDP). However, it was shown in E.coli that the product of the enzymatic reaction is not dihydrodipicolinate but in fact (4S)-4-hydroxy-2,3,4,5-tetrahydro-(2S)-dipicolinic acid (HTPA), and that the consecutive dehydration reaction leading to DHDP is not spontaneous but catalyzed by DapB.</text>
</comment>
<keyword evidence="10 12" id="KW-0704">Schiff base</keyword>
<evidence type="ECO:0000256" key="13">
    <source>
        <dbReference type="PIRNR" id="PIRNR001365"/>
    </source>
</evidence>
<dbReference type="InterPro" id="IPR002220">
    <property type="entry name" value="DapA-like"/>
</dbReference>
<dbReference type="PRINTS" id="PR00146">
    <property type="entry name" value="DHPICSNTHASE"/>
</dbReference>
<evidence type="ECO:0000256" key="7">
    <source>
        <dbReference type="ARBA" id="ARBA00022915"/>
    </source>
</evidence>
<comment type="catalytic activity">
    <reaction evidence="11 12">
        <text>L-aspartate 4-semialdehyde + pyruvate = (2S,4S)-4-hydroxy-2,3,4,5-tetrahydrodipicolinate + H2O + H(+)</text>
        <dbReference type="Rhea" id="RHEA:34171"/>
        <dbReference type="ChEBI" id="CHEBI:15361"/>
        <dbReference type="ChEBI" id="CHEBI:15377"/>
        <dbReference type="ChEBI" id="CHEBI:15378"/>
        <dbReference type="ChEBI" id="CHEBI:67139"/>
        <dbReference type="ChEBI" id="CHEBI:537519"/>
        <dbReference type="EC" id="4.3.3.7"/>
    </reaction>
</comment>
<comment type="subcellular location">
    <subcellularLocation>
        <location evidence="12">Cytoplasm</location>
    </subcellularLocation>
</comment>
<comment type="similarity">
    <text evidence="3 12 13">Belongs to the DapA family.</text>
</comment>
<dbReference type="GO" id="GO:0008840">
    <property type="term" value="F:4-hydroxy-tetrahydrodipicolinate synthase activity"/>
    <property type="evidence" value="ECO:0007669"/>
    <property type="project" value="UniProtKB-EC"/>
</dbReference>
<evidence type="ECO:0000256" key="6">
    <source>
        <dbReference type="ARBA" id="ARBA00022605"/>
    </source>
</evidence>
<evidence type="ECO:0000256" key="1">
    <source>
        <dbReference type="ARBA" id="ARBA00003294"/>
    </source>
</evidence>
<dbReference type="InterPro" id="IPR020625">
    <property type="entry name" value="Schiff_base-form_aldolases_AS"/>
</dbReference>
<dbReference type="PIRSF" id="PIRSF001365">
    <property type="entry name" value="DHDPS"/>
    <property type="match status" value="1"/>
</dbReference>
<keyword evidence="6 12" id="KW-0028">Amino-acid biosynthesis</keyword>
<dbReference type="HAMAP" id="MF_00418">
    <property type="entry name" value="DapA"/>
    <property type="match status" value="1"/>
</dbReference>
<name>A0ABT5UQN0_EUBLI</name>
<dbReference type="Proteomes" id="UP001215087">
    <property type="component" value="Unassembled WGS sequence"/>
</dbReference>
<evidence type="ECO:0000256" key="8">
    <source>
        <dbReference type="ARBA" id="ARBA00023154"/>
    </source>
</evidence>
<feature type="site" description="Part of a proton relay during catalysis" evidence="12">
    <location>
        <position position="109"/>
    </location>
</feature>
<evidence type="ECO:0000256" key="3">
    <source>
        <dbReference type="ARBA" id="ARBA00007592"/>
    </source>
</evidence>
<dbReference type="InterPro" id="IPR013785">
    <property type="entry name" value="Aldolase_TIM"/>
</dbReference>
<feature type="active site" description="Schiff-base intermediate with substrate" evidence="12">
    <location>
        <position position="163"/>
    </location>
</feature>
<evidence type="ECO:0000256" key="10">
    <source>
        <dbReference type="ARBA" id="ARBA00023270"/>
    </source>
</evidence>
<evidence type="ECO:0000313" key="14">
    <source>
        <dbReference type="EMBL" id="MDE1469837.1"/>
    </source>
</evidence>
<evidence type="ECO:0000256" key="12">
    <source>
        <dbReference type="HAMAP-Rule" id="MF_00418"/>
    </source>
</evidence>
<keyword evidence="15" id="KW-1185">Reference proteome</keyword>
<dbReference type="EC" id="4.3.3.7" evidence="4 12"/>
<dbReference type="Pfam" id="PF00701">
    <property type="entry name" value="DHDPS"/>
    <property type="match status" value="1"/>
</dbReference>
<dbReference type="SUPFAM" id="SSF51569">
    <property type="entry name" value="Aldolase"/>
    <property type="match status" value="1"/>
</dbReference>
<keyword evidence="8 12" id="KW-0457">Lysine biosynthesis</keyword>
<evidence type="ECO:0000256" key="2">
    <source>
        <dbReference type="ARBA" id="ARBA00005120"/>
    </source>
</evidence>